<keyword evidence="1" id="KW-0812">Transmembrane</keyword>
<evidence type="ECO:0000256" key="1">
    <source>
        <dbReference type="SAM" id="Phobius"/>
    </source>
</evidence>
<protein>
    <recommendedName>
        <fullName evidence="3">DUF3857 domain-containing protein</fullName>
    </recommendedName>
</protein>
<dbReference type="Pfam" id="PF12969">
    <property type="entry name" value="DUF3857"/>
    <property type="match status" value="1"/>
</dbReference>
<dbReference type="EMBL" id="CP022743">
    <property type="protein sequence ID" value="ASU32367.1"/>
    <property type="molecule type" value="Genomic_DNA"/>
</dbReference>
<dbReference type="Gene3D" id="3.10.620.30">
    <property type="match status" value="1"/>
</dbReference>
<feature type="transmembrane region" description="Helical" evidence="1">
    <location>
        <begin position="813"/>
        <end position="829"/>
    </location>
</feature>
<dbReference type="RefSeq" id="WP_094568971.1">
    <property type="nucleotide sequence ID" value="NZ_CP022743.1"/>
</dbReference>
<dbReference type="KEGG" id="muc:MuYL_0464"/>
<gene>
    <name evidence="4" type="ORF">MuYL_0464</name>
</gene>
<keyword evidence="5" id="KW-1185">Reference proteome</keyword>
<organism evidence="4 5">
    <name type="scientific">Mucilaginibacter xinganensis</name>
    <dbReference type="NCBI Taxonomy" id="1234841"/>
    <lineage>
        <taxon>Bacteria</taxon>
        <taxon>Pseudomonadati</taxon>
        <taxon>Bacteroidota</taxon>
        <taxon>Sphingobacteriia</taxon>
        <taxon>Sphingobacteriales</taxon>
        <taxon>Sphingobacteriaceae</taxon>
        <taxon>Mucilaginibacter</taxon>
    </lineage>
</organism>
<dbReference type="InterPro" id="IPR019690">
    <property type="entry name" value="DUF2569"/>
</dbReference>
<dbReference type="InterPro" id="IPR038765">
    <property type="entry name" value="Papain-like_cys_pep_sf"/>
</dbReference>
<keyword evidence="1" id="KW-0472">Membrane</keyword>
<feature type="domain" description="DUF3857" evidence="3">
    <location>
        <begin position="76"/>
        <end position="236"/>
    </location>
</feature>
<evidence type="ECO:0000259" key="3">
    <source>
        <dbReference type="Pfam" id="PF12969"/>
    </source>
</evidence>
<sequence length="843" mass="96535">MKINLSALIKPFLCFFIVSVISARELSAATPVIHSAPKPWWILPCKPNNKKPAERNVRDGVYNELVEEQVNVEEKATYNHIITAIVSESGVQNNSEISVSFDPLFERLDFHEVTIWRNNKPQNRLNIDAFKLLPEENELNKFIYNGTYSAKYVLPDIRKGDRIEYAYTITGSNPIFDNKWSRSVYLQGSDLIMHQYTTLLVSAGRKIYLKSFNLLSQPKITEKNGLRRYEWEDFEVPGISTNKFQPKWVNQYAHVQVSEYDSWAEVVNWGLRINPLQTKFTGELADSVSALKKRYGKDKGKFFRAAVMLVQDEVRYMGIETGPYSHKANSPEKVFKQRYGDCKDKSLLLASILNAGGIEAHMALLNTSLLDKIDTFIPAPSIFDHAVVVAIVNGKEAWVDATISNQRGEGTALYFPPYLKALILKPGNNELTNIRQSEAGKVMVVEKYDIRDEFSPVNFKVTTTYTLSHADDIRDDIATTGIAQIEKSYLEYYSKTYNKIEAVDSIMIKDDPKKNTFVTIESYKITNFFKRDSVNGKYTADFYANDISRQLPDVNGQVQTPVSVSYPYNMDYSIKINLAYGWDMENEHNEIKRDTYSFIGDKTISGNDLNLRYRFTYFKDYIPLSDLPTFKKDVKELKDDKLSFSFYYIPDIKKTPFQLNYLMLLITIIVACAFAYAGLRVYKTETTTVKYITGIPPALGGWLIWLAIVLVLTPLGLINYLASEGFFSMSKWNLVNAGVVSKMHKALLVFEVLGYVSVICFSAFCALLVFKKRDITAHYVKMYYLFMVIFLFLNYFFNAFVKNDFSDYGVTQIVKAIIVAALWTYYLNVSTRAKQTFVVPYMA</sequence>
<evidence type="ECO:0000256" key="2">
    <source>
        <dbReference type="SAM" id="SignalP"/>
    </source>
</evidence>
<dbReference type="AlphaFoldDB" id="A0A223NR98"/>
<keyword evidence="1" id="KW-1133">Transmembrane helix</keyword>
<feature type="signal peptide" evidence="2">
    <location>
        <begin position="1"/>
        <end position="23"/>
    </location>
</feature>
<dbReference type="SUPFAM" id="SSF54001">
    <property type="entry name" value="Cysteine proteinases"/>
    <property type="match status" value="1"/>
</dbReference>
<dbReference type="Gene3D" id="2.60.40.3140">
    <property type="match status" value="1"/>
</dbReference>
<dbReference type="OrthoDB" id="98874at2"/>
<dbReference type="InterPro" id="IPR024618">
    <property type="entry name" value="DUF3857"/>
</dbReference>
<reference evidence="4 5" key="1">
    <citation type="submission" date="2017-08" db="EMBL/GenBank/DDBJ databases">
        <title>Complete genome sequence of Mucilaginibacter sp. strain BJC16-A31.</title>
        <authorList>
            <consortium name="Henan University of Science and Technology"/>
            <person name="You X."/>
        </authorList>
    </citation>
    <scope>NUCLEOTIDE SEQUENCE [LARGE SCALE GENOMIC DNA]</scope>
    <source>
        <strain evidence="4 5">BJC16-A31</strain>
    </source>
</reference>
<feature type="transmembrane region" description="Helical" evidence="1">
    <location>
        <begin position="752"/>
        <end position="770"/>
    </location>
</feature>
<evidence type="ECO:0000313" key="4">
    <source>
        <dbReference type="EMBL" id="ASU32367.1"/>
    </source>
</evidence>
<proteinExistence type="predicted"/>
<evidence type="ECO:0000313" key="5">
    <source>
        <dbReference type="Proteomes" id="UP000215002"/>
    </source>
</evidence>
<feature type="transmembrane region" description="Helical" evidence="1">
    <location>
        <begin position="699"/>
        <end position="722"/>
    </location>
</feature>
<keyword evidence="2" id="KW-0732">Signal</keyword>
<feature type="transmembrane region" description="Helical" evidence="1">
    <location>
        <begin position="782"/>
        <end position="801"/>
    </location>
</feature>
<name>A0A223NR98_9SPHI</name>
<feature type="transmembrane region" description="Helical" evidence="1">
    <location>
        <begin position="659"/>
        <end position="679"/>
    </location>
</feature>
<accession>A0A223NR98</accession>
<dbReference type="Pfam" id="PF10754">
    <property type="entry name" value="DUF2569"/>
    <property type="match status" value="1"/>
</dbReference>
<dbReference type="Proteomes" id="UP000215002">
    <property type="component" value="Chromosome"/>
</dbReference>
<feature type="chain" id="PRO_5013302116" description="DUF3857 domain-containing protein" evidence="2">
    <location>
        <begin position="24"/>
        <end position="843"/>
    </location>
</feature>